<evidence type="ECO:0000256" key="5">
    <source>
        <dbReference type="ARBA" id="ARBA00023040"/>
    </source>
</evidence>
<accession>A0AAN8JZ02</accession>
<dbReference type="PRINTS" id="PR00237">
    <property type="entry name" value="GPCRRHODOPSN"/>
</dbReference>
<keyword evidence="2" id="KW-1003">Cell membrane</keyword>
<feature type="transmembrane region" description="Helical" evidence="9">
    <location>
        <begin position="29"/>
        <end position="55"/>
    </location>
</feature>
<dbReference type="PANTHER" id="PTHR24247">
    <property type="entry name" value="5-HYDROXYTRYPTAMINE RECEPTOR"/>
    <property type="match status" value="1"/>
</dbReference>
<comment type="subcellular location">
    <subcellularLocation>
        <location evidence="1">Cell membrane</location>
        <topology evidence="1">Multi-pass membrane protein</topology>
    </subcellularLocation>
</comment>
<dbReference type="GO" id="GO:0004993">
    <property type="term" value="F:G protein-coupled serotonin receptor activity"/>
    <property type="evidence" value="ECO:0007669"/>
    <property type="project" value="TreeGrafter"/>
</dbReference>
<dbReference type="Gene3D" id="1.20.1070.10">
    <property type="entry name" value="Rhodopsin 7-helix transmembrane proteins"/>
    <property type="match status" value="1"/>
</dbReference>
<dbReference type="Pfam" id="PF00001">
    <property type="entry name" value="7tm_1"/>
    <property type="match status" value="1"/>
</dbReference>
<protein>
    <recommendedName>
        <fullName evidence="10">G-protein coupled receptors family 1 profile domain-containing protein</fullName>
    </recommendedName>
</protein>
<evidence type="ECO:0000256" key="7">
    <source>
        <dbReference type="ARBA" id="ARBA00023170"/>
    </source>
</evidence>
<feature type="transmembrane region" description="Helical" evidence="9">
    <location>
        <begin position="196"/>
        <end position="218"/>
    </location>
</feature>
<keyword evidence="12" id="KW-1185">Reference proteome</keyword>
<evidence type="ECO:0000313" key="11">
    <source>
        <dbReference type="EMBL" id="KAK6184700.1"/>
    </source>
</evidence>
<evidence type="ECO:0000256" key="9">
    <source>
        <dbReference type="SAM" id="Phobius"/>
    </source>
</evidence>
<evidence type="ECO:0000256" key="1">
    <source>
        <dbReference type="ARBA" id="ARBA00004651"/>
    </source>
</evidence>
<feature type="transmembrane region" description="Helical" evidence="9">
    <location>
        <begin position="249"/>
        <end position="272"/>
    </location>
</feature>
<dbReference type="GO" id="GO:0051378">
    <property type="term" value="F:serotonin binding"/>
    <property type="evidence" value="ECO:0007669"/>
    <property type="project" value="TreeGrafter"/>
</dbReference>
<feature type="transmembrane region" description="Helical" evidence="9">
    <location>
        <begin position="67"/>
        <end position="87"/>
    </location>
</feature>
<dbReference type="GO" id="GO:0007198">
    <property type="term" value="P:adenylate cyclase-inhibiting serotonin receptor signaling pathway"/>
    <property type="evidence" value="ECO:0007669"/>
    <property type="project" value="TreeGrafter"/>
</dbReference>
<dbReference type="EMBL" id="JAZGQO010000006">
    <property type="protein sequence ID" value="KAK6184700.1"/>
    <property type="molecule type" value="Genomic_DNA"/>
</dbReference>
<feature type="transmembrane region" description="Helical" evidence="9">
    <location>
        <begin position="147"/>
        <end position="169"/>
    </location>
</feature>
<dbReference type="GO" id="GO:0005886">
    <property type="term" value="C:plasma membrane"/>
    <property type="evidence" value="ECO:0007669"/>
    <property type="project" value="UniProtKB-SubCell"/>
</dbReference>
<evidence type="ECO:0000256" key="3">
    <source>
        <dbReference type="ARBA" id="ARBA00022692"/>
    </source>
</evidence>
<keyword evidence="8" id="KW-0807">Transducer</keyword>
<sequence length="323" mass="36578">MEVNFTNLQRNCSNILEHRSFLMGPEFTIFIDSVLVIVCFLAVFGNIIIISAILLRNRRRDVDVNHNTFIFIKSLCVADMIVAAFAVPFKLYVNNDIEELSNESLCLLGMCVDIASCTSSIFHLLMMSGDRYLAICKPMVHKTLSRYLVYIAIAISWIVPCLMSFPVIMTKMHLENRDVSCTIEQNICLGTRHNSVFTLIGSLVSFYIPSIVICIFYYKIFAAVRQRSLNSEHLASSVVSSGTAAAKTIAVILVCYFICWSPFFIFNVLSIWVDSIPYSMLVSVEMLGYINSMLNPILYYRCNKCVKAAVTHLLDTILNRETR</sequence>
<dbReference type="GO" id="GO:0007268">
    <property type="term" value="P:chemical synaptic transmission"/>
    <property type="evidence" value="ECO:0007669"/>
    <property type="project" value="TreeGrafter"/>
</dbReference>
<keyword evidence="7" id="KW-0675">Receptor</keyword>
<dbReference type="GO" id="GO:0045202">
    <property type="term" value="C:synapse"/>
    <property type="evidence" value="ECO:0007669"/>
    <property type="project" value="GOC"/>
</dbReference>
<dbReference type="AlphaFoldDB" id="A0AAN8JZ02"/>
<feature type="domain" description="G-protein coupled receptors family 1 profile" evidence="10">
    <location>
        <begin position="45"/>
        <end position="299"/>
    </location>
</feature>
<keyword evidence="5" id="KW-0297">G-protein coupled receptor</keyword>
<dbReference type="GO" id="GO:0030425">
    <property type="term" value="C:dendrite"/>
    <property type="evidence" value="ECO:0007669"/>
    <property type="project" value="TreeGrafter"/>
</dbReference>
<dbReference type="SUPFAM" id="SSF81321">
    <property type="entry name" value="Family A G protein-coupled receptor-like"/>
    <property type="match status" value="1"/>
</dbReference>
<dbReference type="PANTHER" id="PTHR24247:SF193">
    <property type="entry name" value="BETA-2 ADRENERGIC RECEPTOR-LIKE"/>
    <property type="match status" value="1"/>
</dbReference>
<dbReference type="GO" id="GO:0007187">
    <property type="term" value="P:G protein-coupled receptor signaling pathway, coupled to cyclic nucleotide second messenger"/>
    <property type="evidence" value="ECO:0007669"/>
    <property type="project" value="TreeGrafter"/>
</dbReference>
<organism evidence="11 12">
    <name type="scientific">Patella caerulea</name>
    <name type="common">Rayed Mediterranean limpet</name>
    <dbReference type="NCBI Taxonomy" id="87958"/>
    <lineage>
        <taxon>Eukaryota</taxon>
        <taxon>Metazoa</taxon>
        <taxon>Spiralia</taxon>
        <taxon>Lophotrochozoa</taxon>
        <taxon>Mollusca</taxon>
        <taxon>Gastropoda</taxon>
        <taxon>Patellogastropoda</taxon>
        <taxon>Patelloidea</taxon>
        <taxon>Patellidae</taxon>
        <taxon>Patella</taxon>
    </lineage>
</organism>
<dbReference type="PROSITE" id="PS50262">
    <property type="entry name" value="G_PROTEIN_RECEP_F1_2"/>
    <property type="match status" value="1"/>
</dbReference>
<evidence type="ECO:0000256" key="6">
    <source>
        <dbReference type="ARBA" id="ARBA00023136"/>
    </source>
</evidence>
<dbReference type="InterPro" id="IPR000276">
    <property type="entry name" value="GPCR_Rhodpsn"/>
</dbReference>
<gene>
    <name evidence="11" type="ORF">SNE40_007114</name>
</gene>
<evidence type="ECO:0000256" key="2">
    <source>
        <dbReference type="ARBA" id="ARBA00022475"/>
    </source>
</evidence>
<feature type="transmembrane region" description="Helical" evidence="9">
    <location>
        <begin position="278"/>
        <end position="300"/>
    </location>
</feature>
<reference evidence="11 12" key="1">
    <citation type="submission" date="2024-01" db="EMBL/GenBank/DDBJ databases">
        <title>The genome of the rayed Mediterranean limpet Patella caerulea (Linnaeus, 1758).</title>
        <authorList>
            <person name="Anh-Thu Weber A."/>
            <person name="Halstead-Nussloch G."/>
        </authorList>
    </citation>
    <scope>NUCLEOTIDE SEQUENCE [LARGE SCALE GENOMIC DNA]</scope>
    <source>
        <strain evidence="11">AATW-2023a</strain>
        <tissue evidence="11">Whole specimen</tissue>
    </source>
</reference>
<proteinExistence type="predicted"/>
<feature type="transmembrane region" description="Helical" evidence="9">
    <location>
        <begin position="107"/>
        <end position="126"/>
    </location>
</feature>
<keyword evidence="6 9" id="KW-0472">Membrane</keyword>
<dbReference type="InterPro" id="IPR017452">
    <property type="entry name" value="GPCR_Rhodpsn_7TM"/>
</dbReference>
<name>A0AAN8JZ02_PATCE</name>
<comment type="caution">
    <text evidence="11">The sequence shown here is derived from an EMBL/GenBank/DDBJ whole genome shotgun (WGS) entry which is preliminary data.</text>
</comment>
<dbReference type="GO" id="GO:0030594">
    <property type="term" value="F:neurotransmitter receptor activity"/>
    <property type="evidence" value="ECO:0007669"/>
    <property type="project" value="TreeGrafter"/>
</dbReference>
<evidence type="ECO:0000256" key="8">
    <source>
        <dbReference type="ARBA" id="ARBA00023224"/>
    </source>
</evidence>
<keyword evidence="3 9" id="KW-0812">Transmembrane</keyword>
<evidence type="ECO:0000259" key="10">
    <source>
        <dbReference type="PROSITE" id="PS50262"/>
    </source>
</evidence>
<keyword evidence="4 9" id="KW-1133">Transmembrane helix</keyword>
<evidence type="ECO:0000256" key="4">
    <source>
        <dbReference type="ARBA" id="ARBA00022989"/>
    </source>
</evidence>
<dbReference type="Proteomes" id="UP001347796">
    <property type="component" value="Unassembled WGS sequence"/>
</dbReference>
<evidence type="ECO:0000313" key="12">
    <source>
        <dbReference type="Proteomes" id="UP001347796"/>
    </source>
</evidence>